<keyword evidence="2" id="KW-0472">Membrane</keyword>
<protein>
    <submittedName>
        <fullName evidence="3">CELSR2</fullName>
    </submittedName>
</protein>
<name>A0A6J8D995_MYTCO</name>
<keyword evidence="4" id="KW-1185">Reference proteome</keyword>
<evidence type="ECO:0000313" key="4">
    <source>
        <dbReference type="Proteomes" id="UP000507470"/>
    </source>
</evidence>
<feature type="compositionally biased region" description="Basic and acidic residues" evidence="1">
    <location>
        <begin position="307"/>
        <end position="319"/>
    </location>
</feature>
<gene>
    <name evidence="3" type="ORF">MCOR_37776</name>
</gene>
<keyword evidence="2" id="KW-0812">Transmembrane</keyword>
<organism evidence="3 4">
    <name type="scientific">Mytilus coruscus</name>
    <name type="common">Sea mussel</name>
    <dbReference type="NCBI Taxonomy" id="42192"/>
    <lineage>
        <taxon>Eukaryota</taxon>
        <taxon>Metazoa</taxon>
        <taxon>Spiralia</taxon>
        <taxon>Lophotrochozoa</taxon>
        <taxon>Mollusca</taxon>
        <taxon>Bivalvia</taxon>
        <taxon>Autobranchia</taxon>
        <taxon>Pteriomorphia</taxon>
        <taxon>Mytilida</taxon>
        <taxon>Mytiloidea</taxon>
        <taxon>Mytilidae</taxon>
        <taxon>Mytilinae</taxon>
        <taxon>Mytilus</taxon>
    </lineage>
</organism>
<dbReference type="EMBL" id="CACVKT020006891">
    <property type="protein sequence ID" value="CAC5403932.1"/>
    <property type="molecule type" value="Genomic_DNA"/>
</dbReference>
<sequence>MYSSVLDNITILANKPLVIRSSKIAGAASGRFCVTLNAHGLMELIMVATVGKIACAEICNQYHTCMGFKYNEEMRKCELIKTGVEMSTKNEAGWGFEECPENYIRRHKWVGYVDRKSFCCKKLAKNCSEGFFVEKCAVDYEHDICRPCPADQWLADETNSDYVYECESYSCPFEAKRVNYLPEGHGGCRKPCICDTDRYYYGYDACNCDVYQGKCPPFKKLTLNGKCLPEREANKVNDLRPKSDVVSIPITDANTTNGDNEKAKKKSKSSSQSWIVLILALVFGFIGVVVVVLCIVCRCSTKSRKDKNKDRQDENDKNSDSGVGMTPFSSEQVLKEQTAEYKTLENQANEQKIAKVQPLRCINDEAETEQLRPASPHINWPISLLAEDQIDLRRPPSDDDPYRYSNRDSIPPADFIDVDYDFGSPLAMTGSFEDVLNV</sequence>
<evidence type="ECO:0000313" key="3">
    <source>
        <dbReference type="EMBL" id="CAC5403932.1"/>
    </source>
</evidence>
<proteinExistence type="predicted"/>
<dbReference type="OrthoDB" id="6142888at2759"/>
<dbReference type="AlphaFoldDB" id="A0A6J8D995"/>
<dbReference type="Proteomes" id="UP000507470">
    <property type="component" value="Unassembled WGS sequence"/>
</dbReference>
<feature type="transmembrane region" description="Helical" evidence="2">
    <location>
        <begin position="274"/>
        <end position="297"/>
    </location>
</feature>
<evidence type="ECO:0000256" key="2">
    <source>
        <dbReference type="SAM" id="Phobius"/>
    </source>
</evidence>
<dbReference type="Gene3D" id="3.50.4.10">
    <property type="entry name" value="Hepatocyte Growth Factor"/>
    <property type="match status" value="1"/>
</dbReference>
<accession>A0A6J8D995</accession>
<evidence type="ECO:0000256" key="1">
    <source>
        <dbReference type="SAM" id="MobiDB-lite"/>
    </source>
</evidence>
<feature type="region of interest" description="Disordered" evidence="1">
    <location>
        <begin position="305"/>
        <end position="328"/>
    </location>
</feature>
<reference evidence="3 4" key="1">
    <citation type="submission" date="2020-06" db="EMBL/GenBank/DDBJ databases">
        <authorList>
            <person name="Li R."/>
            <person name="Bekaert M."/>
        </authorList>
    </citation>
    <scope>NUCLEOTIDE SEQUENCE [LARGE SCALE GENOMIC DNA]</scope>
    <source>
        <strain evidence="4">wild</strain>
    </source>
</reference>
<keyword evidence="2" id="KW-1133">Transmembrane helix</keyword>